<dbReference type="Proteomes" id="UP000188268">
    <property type="component" value="Unassembled WGS sequence"/>
</dbReference>
<comment type="caution">
    <text evidence="1">The sequence shown here is derived from an EMBL/GenBank/DDBJ whole genome shotgun (WGS) entry which is preliminary data.</text>
</comment>
<evidence type="ECO:0000313" key="1">
    <source>
        <dbReference type="EMBL" id="OMO63953.1"/>
    </source>
</evidence>
<reference evidence="1 2" key="1">
    <citation type="submission" date="2013-09" db="EMBL/GenBank/DDBJ databases">
        <title>Corchorus capsularis genome sequencing.</title>
        <authorList>
            <person name="Alam M."/>
            <person name="Haque M.S."/>
            <person name="Islam M.S."/>
            <person name="Emdad E.M."/>
            <person name="Islam M.M."/>
            <person name="Ahmed B."/>
            <person name="Halim A."/>
            <person name="Hossen Q.M.M."/>
            <person name="Hossain M.Z."/>
            <person name="Ahmed R."/>
            <person name="Khan M.M."/>
            <person name="Islam R."/>
            <person name="Rashid M.M."/>
            <person name="Khan S.A."/>
            <person name="Rahman M.S."/>
            <person name="Alam M."/>
        </authorList>
    </citation>
    <scope>NUCLEOTIDE SEQUENCE [LARGE SCALE GENOMIC DNA]</scope>
    <source>
        <strain evidence="2">cv. CVL-1</strain>
        <tissue evidence="1">Whole seedling</tissue>
    </source>
</reference>
<protein>
    <submittedName>
        <fullName evidence="1">Uncharacterized protein</fullName>
    </submittedName>
</protein>
<sequence>MAAKLFCPALWQQQETSDDGRLSSFRVLK</sequence>
<accession>A0A1R3H0S2</accession>
<keyword evidence="2" id="KW-1185">Reference proteome</keyword>
<gene>
    <name evidence="1" type="ORF">CCACVL1_22154</name>
</gene>
<proteinExistence type="predicted"/>
<dbReference type="Gramene" id="OMO63953">
    <property type="protein sequence ID" value="OMO63953"/>
    <property type="gene ID" value="CCACVL1_22154"/>
</dbReference>
<dbReference type="AlphaFoldDB" id="A0A1R3H0S2"/>
<name>A0A1R3H0S2_COCAP</name>
<dbReference type="EMBL" id="AWWV01012856">
    <property type="protein sequence ID" value="OMO63953.1"/>
    <property type="molecule type" value="Genomic_DNA"/>
</dbReference>
<evidence type="ECO:0000313" key="2">
    <source>
        <dbReference type="Proteomes" id="UP000188268"/>
    </source>
</evidence>
<organism evidence="1 2">
    <name type="scientific">Corchorus capsularis</name>
    <name type="common">Jute</name>
    <dbReference type="NCBI Taxonomy" id="210143"/>
    <lineage>
        <taxon>Eukaryota</taxon>
        <taxon>Viridiplantae</taxon>
        <taxon>Streptophyta</taxon>
        <taxon>Embryophyta</taxon>
        <taxon>Tracheophyta</taxon>
        <taxon>Spermatophyta</taxon>
        <taxon>Magnoliopsida</taxon>
        <taxon>eudicotyledons</taxon>
        <taxon>Gunneridae</taxon>
        <taxon>Pentapetalae</taxon>
        <taxon>rosids</taxon>
        <taxon>malvids</taxon>
        <taxon>Malvales</taxon>
        <taxon>Malvaceae</taxon>
        <taxon>Grewioideae</taxon>
        <taxon>Apeibeae</taxon>
        <taxon>Corchorus</taxon>
    </lineage>
</organism>